<evidence type="ECO:0000313" key="1">
    <source>
        <dbReference type="EMBL" id="MBO3273681.1"/>
    </source>
</evidence>
<reference evidence="1 2" key="1">
    <citation type="submission" date="2020-12" db="EMBL/GenBank/DDBJ databases">
        <title>Pseudomonas schmalbachii sp. nov. isolated from millipede gut.</title>
        <authorList>
            <person name="Shelomi M."/>
        </authorList>
    </citation>
    <scope>NUCLEOTIDE SEQUENCE [LARGE SCALE GENOMIC DNA]</scope>
    <source>
        <strain evidence="1 2">Milli4</strain>
    </source>
</reference>
<accession>A0ABS3TJ53</accession>
<gene>
    <name evidence="1" type="ORF">JFY56_00395</name>
</gene>
<dbReference type="RefSeq" id="WP_208311514.1">
    <property type="nucleotide sequence ID" value="NZ_JAELYA010000001.1"/>
</dbReference>
<dbReference type="EMBL" id="JAELYA010000001">
    <property type="protein sequence ID" value="MBO3273681.1"/>
    <property type="molecule type" value="Genomic_DNA"/>
</dbReference>
<dbReference type="Proteomes" id="UP000669060">
    <property type="component" value="Unassembled WGS sequence"/>
</dbReference>
<proteinExistence type="predicted"/>
<organism evidence="1 2">
    <name type="scientific">Pseudomonas schmalbachii</name>
    <dbReference type="NCBI Taxonomy" id="2816993"/>
    <lineage>
        <taxon>Bacteria</taxon>
        <taxon>Pseudomonadati</taxon>
        <taxon>Pseudomonadota</taxon>
        <taxon>Gammaproteobacteria</taxon>
        <taxon>Pseudomonadales</taxon>
        <taxon>Pseudomonadaceae</taxon>
        <taxon>Pseudomonas</taxon>
    </lineage>
</organism>
<name>A0ABS3TJ53_9PSED</name>
<sequence>MENDNKRAVESLAKGLVELHAPEEIGYFEELKKQSSNDFLDDDDAFAFGVTEVVPAITPIAMMMASVAMNFVLEIMSEAGGDVLKEKYKNWIRGRFSENPEIADNLTPEQKETLIKALLSAASEAGIKTDLAVRLSSNFIDKVL</sequence>
<comment type="caution">
    <text evidence="1">The sequence shown here is derived from an EMBL/GenBank/DDBJ whole genome shotgun (WGS) entry which is preliminary data.</text>
</comment>
<protein>
    <submittedName>
        <fullName evidence="1">Uncharacterized protein</fullName>
    </submittedName>
</protein>
<keyword evidence="2" id="KW-1185">Reference proteome</keyword>
<evidence type="ECO:0000313" key="2">
    <source>
        <dbReference type="Proteomes" id="UP000669060"/>
    </source>
</evidence>